<dbReference type="EMBL" id="AM942444">
    <property type="protein sequence ID" value="CAQ05360.1"/>
    <property type="molecule type" value="Genomic_DNA"/>
</dbReference>
<organism evidence="3 4">
    <name type="scientific">Corynebacterium urealyticum (strain ATCC 43042 / DSM 7109)</name>
    <dbReference type="NCBI Taxonomy" id="504474"/>
    <lineage>
        <taxon>Bacteria</taxon>
        <taxon>Bacillati</taxon>
        <taxon>Actinomycetota</taxon>
        <taxon>Actinomycetes</taxon>
        <taxon>Mycobacteriales</taxon>
        <taxon>Corynebacteriaceae</taxon>
        <taxon>Corynebacterium</taxon>
    </lineage>
</organism>
<proteinExistence type="predicted"/>
<dbReference type="STRING" id="504474.cu1400"/>
<protein>
    <submittedName>
        <fullName evidence="3">Putative transcriptional regulator (HTH_3 family)</fullName>
    </submittedName>
</protein>
<dbReference type="KEGG" id="cur:cu1400"/>
<dbReference type="InterPro" id="IPR010982">
    <property type="entry name" value="Lambda_DNA-bd_dom_sf"/>
</dbReference>
<dbReference type="PROSITE" id="PS50943">
    <property type="entry name" value="HTH_CROC1"/>
    <property type="match status" value="1"/>
</dbReference>
<gene>
    <name evidence="3" type="ordered locus">cu1400</name>
</gene>
<reference evidence="3 4" key="1">
    <citation type="journal article" date="2008" name="J. Biotechnol.">
        <title>The lifestyle of Corynebacterium urealyticum derived from its complete genome sequence established by pyrosequencing.</title>
        <authorList>
            <person name="Tauch A."/>
            <person name="Trost E."/>
            <person name="Tilker A."/>
            <person name="Ludewig U."/>
            <person name="Schneiker S."/>
            <person name="Goesmann A."/>
            <person name="Arnold W."/>
            <person name="Bekel T."/>
            <person name="Brinkrolf K."/>
            <person name="Brune I."/>
            <person name="Goetker S."/>
            <person name="Kalinowski J."/>
            <person name="Kamp P.-B."/>
            <person name="Lobo F.P."/>
            <person name="Viehoever P."/>
            <person name="Weisshaar B."/>
            <person name="Soriano F."/>
            <person name="Droege M."/>
            <person name="Puehler A."/>
        </authorList>
    </citation>
    <scope>NUCLEOTIDE SEQUENCE [LARGE SCALE GENOMIC DNA]</scope>
    <source>
        <strain evidence="4">ATCC 43042 / DSM 7109</strain>
    </source>
</reference>
<evidence type="ECO:0000256" key="1">
    <source>
        <dbReference type="SAM" id="MobiDB-lite"/>
    </source>
</evidence>
<dbReference type="eggNOG" id="COG1476">
    <property type="taxonomic scope" value="Bacteria"/>
</dbReference>
<dbReference type="Proteomes" id="UP000001727">
    <property type="component" value="Chromosome"/>
</dbReference>
<dbReference type="SUPFAM" id="SSF47413">
    <property type="entry name" value="lambda repressor-like DNA-binding domains"/>
    <property type="match status" value="1"/>
</dbReference>
<evidence type="ECO:0000313" key="3">
    <source>
        <dbReference type="EMBL" id="CAQ05360.1"/>
    </source>
</evidence>
<dbReference type="HOGENOM" id="CLU_177002_1_0_11"/>
<accession>B1VGQ3</accession>
<name>B1VGQ3_CORU7</name>
<sequence length="103" mass="11087">MTKPVSNAGIIPEWEIKHRLQRAREIGGFTQTELAKIVGVSRATLANAEQGVRTPKRPLISAIAFATGVDPRWLETGKTPGGNDPDGGGQWWAIRDSNPGPTD</sequence>
<dbReference type="Gene3D" id="1.10.260.40">
    <property type="entry name" value="lambda repressor-like DNA-binding domains"/>
    <property type="match status" value="1"/>
</dbReference>
<dbReference type="InterPro" id="IPR001387">
    <property type="entry name" value="Cro/C1-type_HTH"/>
</dbReference>
<evidence type="ECO:0000259" key="2">
    <source>
        <dbReference type="PROSITE" id="PS50943"/>
    </source>
</evidence>
<feature type="region of interest" description="Disordered" evidence="1">
    <location>
        <begin position="73"/>
        <end position="103"/>
    </location>
</feature>
<keyword evidence="4" id="KW-1185">Reference proteome</keyword>
<dbReference type="SMART" id="SM00530">
    <property type="entry name" value="HTH_XRE"/>
    <property type="match status" value="1"/>
</dbReference>
<dbReference type="AlphaFoldDB" id="B1VGQ3"/>
<dbReference type="RefSeq" id="WP_012360648.1">
    <property type="nucleotide sequence ID" value="NC_010545.1"/>
</dbReference>
<dbReference type="GeneID" id="60604184"/>
<dbReference type="CDD" id="cd00093">
    <property type="entry name" value="HTH_XRE"/>
    <property type="match status" value="1"/>
</dbReference>
<dbReference type="GO" id="GO:0003677">
    <property type="term" value="F:DNA binding"/>
    <property type="evidence" value="ECO:0007669"/>
    <property type="project" value="InterPro"/>
</dbReference>
<evidence type="ECO:0000313" key="4">
    <source>
        <dbReference type="Proteomes" id="UP000001727"/>
    </source>
</evidence>
<dbReference type="Pfam" id="PF01381">
    <property type="entry name" value="HTH_3"/>
    <property type="match status" value="1"/>
</dbReference>
<feature type="domain" description="HTH cro/C1-type" evidence="2">
    <location>
        <begin position="20"/>
        <end position="74"/>
    </location>
</feature>